<feature type="transmembrane region" description="Helical" evidence="6">
    <location>
        <begin position="216"/>
        <end position="236"/>
    </location>
</feature>
<dbReference type="AlphaFoldDB" id="A0A7H9ASD3"/>
<dbReference type="PANTHER" id="PTHR40277:SF1">
    <property type="entry name" value="BLL5419 PROTEIN"/>
    <property type="match status" value="1"/>
</dbReference>
<protein>
    <submittedName>
        <fullName evidence="7">Flippase-like domain-containing protein</fullName>
    </submittedName>
</protein>
<comment type="subcellular location">
    <subcellularLocation>
        <location evidence="1">Cell membrane</location>
        <topology evidence="1">Multi-pass membrane protein</topology>
    </subcellularLocation>
</comment>
<dbReference type="PANTHER" id="PTHR40277">
    <property type="entry name" value="BLL5419 PROTEIN"/>
    <property type="match status" value="1"/>
</dbReference>
<dbReference type="InterPro" id="IPR022791">
    <property type="entry name" value="L-PG_synthase/AglD"/>
</dbReference>
<dbReference type="NCBIfam" id="TIGR00374">
    <property type="entry name" value="flippase-like domain"/>
    <property type="match status" value="1"/>
</dbReference>
<keyword evidence="3 6" id="KW-0812">Transmembrane</keyword>
<evidence type="ECO:0000313" key="7">
    <source>
        <dbReference type="EMBL" id="QLG46346.1"/>
    </source>
</evidence>
<feature type="transmembrane region" description="Helical" evidence="6">
    <location>
        <begin position="151"/>
        <end position="170"/>
    </location>
</feature>
<feature type="transmembrane region" description="Helical" evidence="6">
    <location>
        <begin position="12"/>
        <end position="30"/>
    </location>
</feature>
<dbReference type="RefSeq" id="WP_179242626.1">
    <property type="nucleotide sequence ID" value="NZ_CP058595.1"/>
</dbReference>
<evidence type="ECO:0000256" key="4">
    <source>
        <dbReference type="ARBA" id="ARBA00022989"/>
    </source>
</evidence>
<dbReference type="Pfam" id="PF03706">
    <property type="entry name" value="LPG_synthase_TM"/>
    <property type="match status" value="1"/>
</dbReference>
<evidence type="ECO:0000256" key="3">
    <source>
        <dbReference type="ARBA" id="ARBA00022692"/>
    </source>
</evidence>
<organism evidence="7 8">
    <name type="scientific">Costertonia aggregata</name>
    <dbReference type="NCBI Taxonomy" id="343403"/>
    <lineage>
        <taxon>Bacteria</taxon>
        <taxon>Pseudomonadati</taxon>
        <taxon>Bacteroidota</taxon>
        <taxon>Flavobacteriia</taxon>
        <taxon>Flavobacteriales</taxon>
        <taxon>Flavobacteriaceae</taxon>
        <taxon>Costertonia</taxon>
    </lineage>
</organism>
<evidence type="ECO:0000256" key="6">
    <source>
        <dbReference type="SAM" id="Phobius"/>
    </source>
</evidence>
<evidence type="ECO:0000256" key="1">
    <source>
        <dbReference type="ARBA" id="ARBA00004651"/>
    </source>
</evidence>
<gene>
    <name evidence="7" type="ORF">HYG79_13640</name>
</gene>
<dbReference type="GO" id="GO:0005886">
    <property type="term" value="C:plasma membrane"/>
    <property type="evidence" value="ECO:0007669"/>
    <property type="project" value="UniProtKB-SubCell"/>
</dbReference>
<name>A0A7H9ASD3_9FLAO</name>
<feature type="transmembrane region" description="Helical" evidence="6">
    <location>
        <begin position="182"/>
        <end position="204"/>
    </location>
</feature>
<evidence type="ECO:0000313" key="8">
    <source>
        <dbReference type="Proteomes" id="UP000509302"/>
    </source>
</evidence>
<keyword evidence="5 6" id="KW-0472">Membrane</keyword>
<evidence type="ECO:0000256" key="2">
    <source>
        <dbReference type="ARBA" id="ARBA00022475"/>
    </source>
</evidence>
<evidence type="ECO:0000256" key="5">
    <source>
        <dbReference type="ARBA" id="ARBA00023136"/>
    </source>
</evidence>
<accession>A0A7H9ASD3</accession>
<dbReference type="KEGG" id="cagg:HYG79_13640"/>
<proteinExistence type="predicted"/>
<keyword evidence="2" id="KW-1003">Cell membrane</keyword>
<feature type="transmembrane region" description="Helical" evidence="6">
    <location>
        <begin position="256"/>
        <end position="278"/>
    </location>
</feature>
<feature type="transmembrane region" description="Helical" evidence="6">
    <location>
        <begin position="42"/>
        <end position="61"/>
    </location>
</feature>
<reference evidence="7 8" key="1">
    <citation type="journal article" date="2006" name="Int. J. Syst. Evol. Microbiol.">
        <title>Costertonia aggregata gen. nov., sp. nov., a mesophilic marine bacterium of the family Flavobacteriaceae, isolated from a mature biofilm.</title>
        <authorList>
            <person name="Kwon K.K."/>
            <person name="Lee Y.K."/>
            <person name="Lee H.K."/>
        </authorList>
    </citation>
    <scope>NUCLEOTIDE SEQUENCE [LARGE SCALE GENOMIC DNA]</scope>
    <source>
        <strain evidence="7 8">KCCM 42265</strain>
    </source>
</reference>
<dbReference type="EMBL" id="CP058595">
    <property type="protein sequence ID" value="QLG46346.1"/>
    <property type="molecule type" value="Genomic_DNA"/>
</dbReference>
<feature type="transmembrane region" description="Helical" evidence="6">
    <location>
        <begin position="127"/>
        <end position="144"/>
    </location>
</feature>
<keyword evidence="8" id="KW-1185">Reference proteome</keyword>
<sequence>MVKISKQGITVLKFIVSALLLYLIFTKIDFKEVWWVLRKTHPVYLAVAAILFVVSKIWAAYRLNLYFHQLSILLTQKSNAKLYLLGMFYNLFLPGGIGGDAYKGYIIKKKFEVKTKKVVSVLVLDRLSGLLLLFIYACLLALFINAEIVSGFKIIIILTIMTSIIVFWLVNKKFFNNVLPVFWKSFAYSSWVQLFQLLSVFFILKALQVETGTMTYLFIFLLSSIVSVIPLTIGGIGSREVTFFYGATWLGLEQDISVGISIVFFLITAFVSLWGIVYHFKKPDLEIQETR</sequence>
<keyword evidence="4 6" id="KW-1133">Transmembrane helix</keyword>
<feature type="transmembrane region" description="Helical" evidence="6">
    <location>
        <begin position="82"/>
        <end position="107"/>
    </location>
</feature>
<dbReference type="Proteomes" id="UP000509302">
    <property type="component" value="Chromosome"/>
</dbReference>